<feature type="domain" description="Putative restriction endonuclease" evidence="1">
    <location>
        <begin position="10"/>
        <end position="153"/>
    </location>
</feature>
<accession>A0A918CCZ4</accession>
<dbReference type="RefSeq" id="WP_229911044.1">
    <property type="nucleotide sequence ID" value="NZ_BMSX01000008.1"/>
</dbReference>
<dbReference type="Pfam" id="PF05685">
    <property type="entry name" value="Uma2"/>
    <property type="match status" value="1"/>
</dbReference>
<proteinExistence type="predicted"/>
<dbReference type="InterPro" id="IPR008538">
    <property type="entry name" value="Uma2"/>
</dbReference>
<gene>
    <name evidence="2" type="ORF">GCM10010251_37460</name>
</gene>
<protein>
    <recommendedName>
        <fullName evidence="1">Putative restriction endonuclease domain-containing protein</fullName>
    </recommendedName>
</protein>
<dbReference type="PANTHER" id="PTHR35400:SF3">
    <property type="entry name" value="SLL1072 PROTEIN"/>
    <property type="match status" value="1"/>
</dbReference>
<dbReference type="InterPro" id="IPR012296">
    <property type="entry name" value="Nuclease_put_TT1808"/>
</dbReference>
<name>A0A918CCZ4_9ACTN</name>
<dbReference type="EMBL" id="BMSX01000008">
    <property type="protein sequence ID" value="GGR17897.1"/>
    <property type="molecule type" value="Genomic_DNA"/>
</dbReference>
<comment type="caution">
    <text evidence="2">The sequence shown here is derived from an EMBL/GenBank/DDBJ whole genome shotgun (WGS) entry which is preliminary data.</text>
</comment>
<dbReference type="Proteomes" id="UP000658320">
    <property type="component" value="Unassembled WGS sequence"/>
</dbReference>
<dbReference type="SUPFAM" id="SSF52980">
    <property type="entry name" value="Restriction endonuclease-like"/>
    <property type="match status" value="1"/>
</dbReference>
<organism evidence="2 3">
    <name type="scientific">Streptomyces aurantiogriseus</name>
    <dbReference type="NCBI Taxonomy" id="66870"/>
    <lineage>
        <taxon>Bacteria</taxon>
        <taxon>Bacillati</taxon>
        <taxon>Actinomycetota</taxon>
        <taxon>Actinomycetes</taxon>
        <taxon>Kitasatosporales</taxon>
        <taxon>Streptomycetaceae</taxon>
        <taxon>Streptomyces</taxon>
    </lineage>
</organism>
<reference evidence="2" key="1">
    <citation type="journal article" date="2014" name="Int. J. Syst. Evol. Microbiol.">
        <title>Complete genome sequence of Corynebacterium casei LMG S-19264T (=DSM 44701T), isolated from a smear-ripened cheese.</title>
        <authorList>
            <consortium name="US DOE Joint Genome Institute (JGI-PGF)"/>
            <person name="Walter F."/>
            <person name="Albersmeier A."/>
            <person name="Kalinowski J."/>
            <person name="Ruckert C."/>
        </authorList>
    </citation>
    <scope>NUCLEOTIDE SEQUENCE</scope>
    <source>
        <strain evidence="2">JCM 4346</strain>
    </source>
</reference>
<dbReference type="PANTHER" id="PTHR35400">
    <property type="entry name" value="SLR1083 PROTEIN"/>
    <property type="match status" value="1"/>
</dbReference>
<dbReference type="Gene3D" id="3.90.1570.10">
    <property type="entry name" value="tt1808, chain A"/>
    <property type="match status" value="1"/>
</dbReference>
<dbReference type="CDD" id="cd06260">
    <property type="entry name" value="DUF820-like"/>
    <property type="match status" value="1"/>
</dbReference>
<dbReference type="AlphaFoldDB" id="A0A918CCZ4"/>
<evidence type="ECO:0000313" key="3">
    <source>
        <dbReference type="Proteomes" id="UP000658320"/>
    </source>
</evidence>
<sequence>MNDLAVIKFFEELEPPESVRAELLRGEIVLSGSSDLVHNGNVMEAVDQIPREPWSRLQTQCVDMLADVSAPVPDLVVIERGAGPDQGTYMPAEVVTALVEVVSKTSADRDYGVKRAMYAASGVPVYLIIDPIMAHCVLFTEPEGTGEEAEYQVQRTSKFGCPVPMEHLGIELDTTGFGTFSNVKPHRRP</sequence>
<keyword evidence="3" id="KW-1185">Reference proteome</keyword>
<evidence type="ECO:0000259" key="1">
    <source>
        <dbReference type="Pfam" id="PF05685"/>
    </source>
</evidence>
<reference evidence="2" key="2">
    <citation type="submission" date="2020-09" db="EMBL/GenBank/DDBJ databases">
        <authorList>
            <person name="Sun Q."/>
            <person name="Ohkuma M."/>
        </authorList>
    </citation>
    <scope>NUCLEOTIDE SEQUENCE</scope>
    <source>
        <strain evidence="2">JCM 4346</strain>
    </source>
</reference>
<dbReference type="InterPro" id="IPR011335">
    <property type="entry name" value="Restrct_endonuc-II-like"/>
</dbReference>
<evidence type="ECO:0000313" key="2">
    <source>
        <dbReference type="EMBL" id="GGR17897.1"/>
    </source>
</evidence>